<accession>A0A5A7MJH9</accession>
<proteinExistence type="predicted"/>
<dbReference type="Proteomes" id="UP000323105">
    <property type="component" value="Unassembled WGS sequence"/>
</dbReference>
<evidence type="ECO:0000313" key="3">
    <source>
        <dbReference type="Proteomes" id="UP000323105"/>
    </source>
</evidence>
<dbReference type="InterPro" id="IPR009057">
    <property type="entry name" value="Homeodomain-like_sf"/>
</dbReference>
<evidence type="ECO:0000256" key="1">
    <source>
        <dbReference type="SAM" id="MobiDB-lite"/>
    </source>
</evidence>
<evidence type="ECO:0000313" key="2">
    <source>
        <dbReference type="EMBL" id="GEQ77886.1"/>
    </source>
</evidence>
<comment type="caution">
    <text evidence="2">The sequence shown here is derived from an EMBL/GenBank/DDBJ whole genome shotgun (WGS) entry which is preliminary data.</text>
</comment>
<name>A0A5A7MJH9_COMTE</name>
<reference evidence="2 3" key="1">
    <citation type="journal article" date="2019" name="Microbiol. Resour. Announc.">
        <title>Draft Genome Sequence of Comamonas testosteroni TA441, a Bacterium That Has a Cryptic Phenol Degradation Gene Cluster.</title>
        <authorList>
            <person name="Arai H."/>
            <person name="Ishii M."/>
        </authorList>
    </citation>
    <scope>NUCLEOTIDE SEQUENCE [LARGE SCALE GENOMIC DNA]</scope>
    <source>
        <strain evidence="2 3">TA441</strain>
    </source>
</reference>
<dbReference type="GO" id="GO:0003677">
    <property type="term" value="F:DNA binding"/>
    <property type="evidence" value="ECO:0007669"/>
    <property type="project" value="InterPro"/>
</dbReference>
<dbReference type="Gene3D" id="1.10.10.60">
    <property type="entry name" value="Homeodomain-like"/>
    <property type="match status" value="1"/>
</dbReference>
<evidence type="ECO:0008006" key="4">
    <source>
        <dbReference type="Google" id="ProtNLM"/>
    </source>
</evidence>
<dbReference type="GO" id="GO:0004803">
    <property type="term" value="F:transposase activity"/>
    <property type="evidence" value="ECO:0007669"/>
    <property type="project" value="InterPro"/>
</dbReference>
<organism evidence="2 3">
    <name type="scientific">Comamonas testosteroni</name>
    <name type="common">Pseudomonas testosteroni</name>
    <dbReference type="NCBI Taxonomy" id="285"/>
    <lineage>
        <taxon>Bacteria</taxon>
        <taxon>Pseudomonadati</taxon>
        <taxon>Pseudomonadota</taxon>
        <taxon>Betaproteobacteria</taxon>
        <taxon>Burkholderiales</taxon>
        <taxon>Comamonadaceae</taxon>
        <taxon>Comamonas</taxon>
    </lineage>
</organism>
<dbReference type="InterPro" id="IPR002514">
    <property type="entry name" value="Transposase_8"/>
</dbReference>
<dbReference type="AlphaFoldDB" id="A0A5A7MJH9"/>
<sequence length="50" mass="5721">MKVAQAAKDLDVHENVLRKWVRELHEAPQEALPGNSKQMAQDAEIARLRK</sequence>
<dbReference type="Pfam" id="PF01527">
    <property type="entry name" value="HTH_Tnp_1"/>
    <property type="match status" value="1"/>
</dbReference>
<dbReference type="GO" id="GO:0006313">
    <property type="term" value="P:DNA transposition"/>
    <property type="evidence" value="ECO:0007669"/>
    <property type="project" value="InterPro"/>
</dbReference>
<dbReference type="SUPFAM" id="SSF46689">
    <property type="entry name" value="Homeodomain-like"/>
    <property type="match status" value="1"/>
</dbReference>
<protein>
    <recommendedName>
        <fullName evidence="4">Transposase</fullName>
    </recommendedName>
</protein>
<dbReference type="EMBL" id="BKBW01000020">
    <property type="protein sequence ID" value="GEQ77886.1"/>
    <property type="molecule type" value="Genomic_DNA"/>
</dbReference>
<feature type="region of interest" description="Disordered" evidence="1">
    <location>
        <begin position="28"/>
        <end position="50"/>
    </location>
</feature>
<gene>
    <name evidence="2" type="ORF">CTTA_4891</name>
</gene>